<evidence type="ECO:0000313" key="4">
    <source>
        <dbReference type="Proteomes" id="UP000093928"/>
    </source>
</evidence>
<evidence type="ECO:0000313" key="3">
    <source>
        <dbReference type="EMBL" id="OBK29527.1"/>
    </source>
</evidence>
<dbReference type="RefSeq" id="WP_065143086.1">
    <property type="nucleotide sequence ID" value="NZ_LZLS01000050.1"/>
</dbReference>
<dbReference type="Gene3D" id="3.30.2400.10">
    <property type="entry name" value="Major capsid protein gp5"/>
    <property type="match status" value="1"/>
</dbReference>
<comment type="caution">
    <text evidence="3">The sequence shown here is derived from an EMBL/GenBank/DDBJ whole genome shotgun (WGS) entry which is preliminary data.</text>
</comment>
<dbReference type="AlphaFoldDB" id="A0A1A3PAA7"/>
<protein>
    <recommendedName>
        <fullName evidence="2">Phage capsid-like C-terminal domain-containing protein</fullName>
    </recommendedName>
</protein>
<proteinExistence type="predicted"/>
<dbReference type="Proteomes" id="UP000093928">
    <property type="component" value="Unassembled WGS sequence"/>
</dbReference>
<sequence>MPGTITASFLQKLESRRAAERAAAERLLLNAKREGRDELTDAEDAEMRVYRSTLGDLDQHIAETRRELERCGSHAITGSGIDAMSYGRMWAQQVAEKLHRSMGGDGLERRVVVSGSIDIPQFIEPQVIPMARPQRLIDLFSNRLGLSGNAFEYFVQSARTNTATAVADNAVKPTSTLTVTPKTDRARVVAHLSEPTPLRLWYDHEEFVTWLTNEMVAGVLDGLEAQIVSGDGTGENMLGLLATPGLTTVAFATDPITTLRSALTALQVKGETPTGWALHPADAQAIDLTRWGTSGGFLSGGYENDSGNGFGTSENVFGTGLKRVVTPSIPQGTAVLGDFSKLRVYVRQDAHIAVDASGVLFTKNQFVARGEGRFGIGVLRPSAFAVCDLTA</sequence>
<dbReference type="Gene3D" id="3.30.2320.10">
    <property type="entry name" value="hypothetical protein PF0899 domain"/>
    <property type="match status" value="1"/>
</dbReference>
<name>A0A1A3PAA7_MYCAS</name>
<dbReference type="SUPFAM" id="SSF56563">
    <property type="entry name" value="Major capsid protein gp5"/>
    <property type="match status" value="1"/>
</dbReference>
<dbReference type="OrthoDB" id="8444243at2"/>
<accession>A0A1A3PAA7</accession>
<gene>
    <name evidence="3" type="ORF">A5634_18135</name>
</gene>
<dbReference type="NCBIfam" id="TIGR01554">
    <property type="entry name" value="major_cap_HK97"/>
    <property type="match status" value="1"/>
</dbReference>
<dbReference type="Pfam" id="PF05065">
    <property type="entry name" value="Phage_capsid"/>
    <property type="match status" value="1"/>
</dbReference>
<feature type="domain" description="Phage capsid-like C-terminal" evidence="2">
    <location>
        <begin position="119"/>
        <end position="387"/>
    </location>
</feature>
<comment type="subcellular location">
    <subcellularLocation>
        <location evidence="1">Virion</location>
    </subcellularLocation>
</comment>
<reference evidence="3 4" key="1">
    <citation type="submission" date="2016-06" db="EMBL/GenBank/DDBJ databases">
        <authorList>
            <person name="Kjaerup R.B."/>
            <person name="Dalgaard T.S."/>
            <person name="Juul-Madsen H.R."/>
        </authorList>
    </citation>
    <scope>NUCLEOTIDE SEQUENCE [LARGE SCALE GENOMIC DNA]</scope>
    <source>
        <strain evidence="3 4">1165133.8</strain>
    </source>
</reference>
<dbReference type="InterPro" id="IPR054612">
    <property type="entry name" value="Phage_capsid-like_C"/>
</dbReference>
<dbReference type="InterPro" id="IPR024455">
    <property type="entry name" value="Phage_capsid"/>
</dbReference>
<organism evidence="3 4">
    <name type="scientific">Mycobacterium asiaticum</name>
    <dbReference type="NCBI Taxonomy" id="1790"/>
    <lineage>
        <taxon>Bacteria</taxon>
        <taxon>Bacillati</taxon>
        <taxon>Actinomycetota</taxon>
        <taxon>Actinomycetes</taxon>
        <taxon>Mycobacteriales</taxon>
        <taxon>Mycobacteriaceae</taxon>
        <taxon>Mycobacterium</taxon>
    </lineage>
</organism>
<evidence type="ECO:0000256" key="1">
    <source>
        <dbReference type="ARBA" id="ARBA00004328"/>
    </source>
</evidence>
<evidence type="ECO:0000259" key="2">
    <source>
        <dbReference type="Pfam" id="PF05065"/>
    </source>
</evidence>
<dbReference type="EMBL" id="LZLS01000050">
    <property type="protein sequence ID" value="OBK29527.1"/>
    <property type="molecule type" value="Genomic_DNA"/>
</dbReference>